<organism evidence="2 3">
    <name type="scientific">Actinoallomurus iriomotensis</name>
    <dbReference type="NCBI Taxonomy" id="478107"/>
    <lineage>
        <taxon>Bacteria</taxon>
        <taxon>Bacillati</taxon>
        <taxon>Actinomycetota</taxon>
        <taxon>Actinomycetes</taxon>
        <taxon>Streptosporangiales</taxon>
        <taxon>Thermomonosporaceae</taxon>
        <taxon>Actinoallomurus</taxon>
    </lineage>
</organism>
<evidence type="ECO:0008006" key="4">
    <source>
        <dbReference type="Google" id="ProtNLM"/>
    </source>
</evidence>
<dbReference type="Proteomes" id="UP001165135">
    <property type="component" value="Unassembled WGS sequence"/>
</dbReference>
<dbReference type="EMBL" id="BSTJ01000029">
    <property type="protein sequence ID" value="GLY82046.1"/>
    <property type="molecule type" value="Genomic_DNA"/>
</dbReference>
<sequence length="112" mass="13066">MQPRKGFFMTLFDVEFKDEYITSKLVRGSYRIIIAFTSITVCFWLLVAWELPSWFGWGIKLAITIFAPTAGIFFLALTRMALEYIIVIFSINDKLGYLVHSEEEKKINSRKN</sequence>
<comment type="caution">
    <text evidence="2">The sequence shown here is derived from an EMBL/GenBank/DDBJ whole genome shotgun (WGS) entry which is preliminary data.</text>
</comment>
<feature type="transmembrane region" description="Helical" evidence="1">
    <location>
        <begin position="30"/>
        <end position="49"/>
    </location>
</feature>
<name>A0A9W6RT30_9ACTN</name>
<evidence type="ECO:0000256" key="1">
    <source>
        <dbReference type="SAM" id="Phobius"/>
    </source>
</evidence>
<gene>
    <name evidence="2" type="ORF">Airi01_103130</name>
</gene>
<dbReference type="InterPro" id="IPR025557">
    <property type="entry name" value="DUF4282"/>
</dbReference>
<evidence type="ECO:0000313" key="2">
    <source>
        <dbReference type="EMBL" id="GLY82046.1"/>
    </source>
</evidence>
<proteinExistence type="predicted"/>
<keyword evidence="1" id="KW-0472">Membrane</keyword>
<reference evidence="2" key="1">
    <citation type="submission" date="2023-03" db="EMBL/GenBank/DDBJ databases">
        <title>Actinoallomurus iriomotensis NBRC 103681.</title>
        <authorList>
            <person name="Ichikawa N."/>
            <person name="Sato H."/>
            <person name="Tonouchi N."/>
        </authorList>
    </citation>
    <scope>NUCLEOTIDE SEQUENCE</scope>
    <source>
        <strain evidence="2">NBRC 103681</strain>
    </source>
</reference>
<evidence type="ECO:0000313" key="3">
    <source>
        <dbReference type="Proteomes" id="UP001165135"/>
    </source>
</evidence>
<keyword evidence="1" id="KW-1133">Transmembrane helix</keyword>
<protein>
    <recommendedName>
        <fullName evidence="4">DUF4282 domain-containing protein</fullName>
    </recommendedName>
</protein>
<dbReference type="AlphaFoldDB" id="A0A9W6RT30"/>
<dbReference type="RefSeq" id="WP_432705690.1">
    <property type="nucleotide sequence ID" value="NZ_BSTJ01000029.1"/>
</dbReference>
<accession>A0A9W6RT30</accession>
<dbReference type="Pfam" id="PF14110">
    <property type="entry name" value="DUF4282"/>
    <property type="match status" value="1"/>
</dbReference>
<feature type="transmembrane region" description="Helical" evidence="1">
    <location>
        <begin position="55"/>
        <end position="77"/>
    </location>
</feature>
<keyword evidence="1" id="KW-0812">Transmembrane</keyword>